<evidence type="ECO:0000256" key="1">
    <source>
        <dbReference type="SAM" id="MobiDB-lite"/>
    </source>
</evidence>
<dbReference type="InterPro" id="IPR007362">
    <property type="entry name" value="DUF429"/>
</dbReference>
<reference evidence="2 3" key="1">
    <citation type="journal article" date="2013" name="ISME J.">
        <title>Metabolic model for the filamentous 'Candidatus Microthrix parvicella' based on genomic and metagenomic analyses.</title>
        <authorList>
            <person name="Jon McIlroy S."/>
            <person name="Kristiansen R."/>
            <person name="Albertsen M."/>
            <person name="Michael Karst S."/>
            <person name="Rossetti S."/>
            <person name="Lund Nielsen J."/>
            <person name="Tandoi V."/>
            <person name="James Seviour R."/>
            <person name="Nielsen P.H."/>
        </authorList>
    </citation>
    <scope>NUCLEOTIDE SEQUENCE [LARGE SCALE GENOMIC DNA]</scope>
    <source>
        <strain evidence="2 3">RN1</strain>
    </source>
</reference>
<dbReference type="Proteomes" id="UP000018291">
    <property type="component" value="Unassembled WGS sequence"/>
</dbReference>
<dbReference type="eggNOG" id="COG2410">
    <property type="taxonomic scope" value="Bacteria"/>
</dbReference>
<dbReference type="STRING" id="1229780.BN381_130017"/>
<accession>R4YWC6</accession>
<dbReference type="RefSeq" id="WP_012223964.1">
    <property type="nucleotide sequence ID" value="NZ_HG422565.1"/>
</dbReference>
<organism evidence="2 3">
    <name type="scientific">Candidatus Neomicrothrix parvicella RN1</name>
    <dbReference type="NCBI Taxonomy" id="1229780"/>
    <lineage>
        <taxon>Bacteria</taxon>
        <taxon>Bacillati</taxon>
        <taxon>Actinomycetota</taxon>
        <taxon>Acidimicrobiia</taxon>
        <taxon>Acidimicrobiales</taxon>
        <taxon>Microthrixaceae</taxon>
        <taxon>Candidatus Neomicrothrix</taxon>
    </lineage>
</organism>
<evidence type="ECO:0000313" key="2">
    <source>
        <dbReference type="EMBL" id="CCM62459.1"/>
    </source>
</evidence>
<dbReference type="EMBL" id="CANL01000005">
    <property type="protein sequence ID" value="CCM62459.1"/>
    <property type="molecule type" value="Genomic_DNA"/>
</dbReference>
<keyword evidence="3" id="KW-1185">Reference proteome</keyword>
<gene>
    <name evidence="2" type="ORF">BN381_130017</name>
</gene>
<name>R4YWC6_9ACTN</name>
<evidence type="ECO:0008006" key="4">
    <source>
        <dbReference type="Google" id="ProtNLM"/>
    </source>
</evidence>
<comment type="caution">
    <text evidence="2">The sequence shown here is derived from an EMBL/GenBank/DDBJ whole genome shotgun (WGS) entry which is preliminary data.</text>
</comment>
<dbReference type="OrthoDB" id="4870479at2"/>
<dbReference type="HOGENOM" id="CLU_1123813_0_0_11"/>
<proteinExistence type="predicted"/>
<evidence type="ECO:0000313" key="3">
    <source>
        <dbReference type="Proteomes" id="UP000018291"/>
    </source>
</evidence>
<sequence length="270" mass="28491">MITGGVDMAADPKRTALCSIDWVTGEIRLSNGPVDDDAIVALTHQAVMSGWDVPLGWPDAFVAAISEHHVGQPLAGPGASPTAQPDLGPPDGGHPVPERFPAGPDARRYLRYRLTDRRFAESGRWPLSVSTDLIGVPAMRAAALQQRLDGEGLLVDRSGTAGVIAETYPAGTLAAWGWPSRGYKGAAGREVRADLVARLIDSLPRLGLTGAVREALVVSDDRLDAFICALVARAVDTGRGTPPPPADLAVARREGWIHIASVIPTELITI</sequence>
<feature type="region of interest" description="Disordered" evidence="1">
    <location>
        <begin position="72"/>
        <end position="103"/>
    </location>
</feature>
<protein>
    <recommendedName>
        <fullName evidence="4">DUF429 domain-containing protein</fullName>
    </recommendedName>
</protein>
<dbReference type="AlphaFoldDB" id="R4YWC6"/>
<dbReference type="Pfam" id="PF04250">
    <property type="entry name" value="DUF429"/>
    <property type="match status" value="1"/>
</dbReference>